<sequence>MGIYPRISHGFIISVGALKLACLVMLDTVGAEMQVVNKSEKAISLQQDDNVILTLDNGHEAISQVLPINFDGLAKAVKGDTIFVGQYLFTGSETTSVWTEVDKVDGNDVDCKIKNSATLAGVRELSNLKVFITLS</sequence>
<accession>A0ABQ5H0T3</accession>
<dbReference type="InterPro" id="IPR015806">
    <property type="entry name" value="Pyrv_Knase_insert_dom_sf"/>
</dbReference>
<comment type="caution">
    <text evidence="1">The sequence shown here is derived from an EMBL/GenBank/DDBJ whole genome shotgun (WGS) entry which is preliminary data.</text>
</comment>
<dbReference type="GO" id="GO:0016301">
    <property type="term" value="F:kinase activity"/>
    <property type="evidence" value="ECO:0007669"/>
    <property type="project" value="UniProtKB-KW"/>
</dbReference>
<keyword evidence="1" id="KW-0670">Pyruvate</keyword>
<protein>
    <submittedName>
        <fullName evidence="1">Pyruvate kinase</fullName>
    </submittedName>
</protein>
<dbReference type="EMBL" id="BQNB010019079">
    <property type="protein sequence ID" value="GJT81414.1"/>
    <property type="molecule type" value="Genomic_DNA"/>
</dbReference>
<evidence type="ECO:0000313" key="1">
    <source>
        <dbReference type="EMBL" id="GJT81414.1"/>
    </source>
</evidence>
<dbReference type="PANTHER" id="PTHR11817">
    <property type="entry name" value="PYRUVATE KINASE"/>
    <property type="match status" value="1"/>
</dbReference>
<reference evidence="1" key="2">
    <citation type="submission" date="2022-01" db="EMBL/GenBank/DDBJ databases">
        <authorList>
            <person name="Yamashiro T."/>
            <person name="Shiraishi A."/>
            <person name="Satake H."/>
            <person name="Nakayama K."/>
        </authorList>
    </citation>
    <scope>NUCLEOTIDE SEQUENCE</scope>
</reference>
<reference evidence="1" key="1">
    <citation type="journal article" date="2022" name="Int. J. Mol. Sci.">
        <title>Draft Genome of Tanacetum Coccineum: Genomic Comparison of Closely Related Tanacetum-Family Plants.</title>
        <authorList>
            <person name="Yamashiro T."/>
            <person name="Shiraishi A."/>
            <person name="Nakayama K."/>
            <person name="Satake H."/>
        </authorList>
    </citation>
    <scope>NUCLEOTIDE SEQUENCE</scope>
</reference>
<keyword evidence="1" id="KW-0808">Transferase</keyword>
<dbReference type="InterPro" id="IPR001697">
    <property type="entry name" value="Pyr_Knase"/>
</dbReference>
<organism evidence="1 2">
    <name type="scientific">Tanacetum coccineum</name>
    <dbReference type="NCBI Taxonomy" id="301880"/>
    <lineage>
        <taxon>Eukaryota</taxon>
        <taxon>Viridiplantae</taxon>
        <taxon>Streptophyta</taxon>
        <taxon>Embryophyta</taxon>
        <taxon>Tracheophyta</taxon>
        <taxon>Spermatophyta</taxon>
        <taxon>Magnoliopsida</taxon>
        <taxon>eudicotyledons</taxon>
        <taxon>Gunneridae</taxon>
        <taxon>Pentapetalae</taxon>
        <taxon>asterids</taxon>
        <taxon>campanulids</taxon>
        <taxon>Asterales</taxon>
        <taxon>Asteraceae</taxon>
        <taxon>Asteroideae</taxon>
        <taxon>Anthemideae</taxon>
        <taxon>Anthemidinae</taxon>
        <taxon>Tanacetum</taxon>
    </lineage>
</organism>
<evidence type="ECO:0000313" key="2">
    <source>
        <dbReference type="Proteomes" id="UP001151760"/>
    </source>
</evidence>
<gene>
    <name evidence="1" type="ORF">Tco_1055756</name>
</gene>
<keyword evidence="1" id="KW-0418">Kinase</keyword>
<dbReference type="InterPro" id="IPR011037">
    <property type="entry name" value="Pyrv_Knase-like_insert_dom_sf"/>
</dbReference>
<dbReference type="Gene3D" id="2.40.33.10">
    <property type="entry name" value="PK beta-barrel domain-like"/>
    <property type="match status" value="1"/>
</dbReference>
<keyword evidence="2" id="KW-1185">Reference proteome</keyword>
<proteinExistence type="predicted"/>
<name>A0ABQ5H0T3_9ASTR</name>
<dbReference type="Proteomes" id="UP001151760">
    <property type="component" value="Unassembled WGS sequence"/>
</dbReference>
<dbReference type="SUPFAM" id="SSF50800">
    <property type="entry name" value="PK beta-barrel domain-like"/>
    <property type="match status" value="1"/>
</dbReference>